<evidence type="ECO:0000259" key="4">
    <source>
        <dbReference type="PROSITE" id="PS51459"/>
    </source>
</evidence>
<dbReference type="InterPro" id="IPR040198">
    <property type="entry name" value="Fido_containing"/>
</dbReference>
<keyword evidence="1" id="KW-0067">ATP-binding</keyword>
<dbReference type="InterPro" id="IPR025758">
    <property type="entry name" value="Fic/DOC_N"/>
</dbReference>
<feature type="binding site" evidence="1">
    <location>
        <position position="249"/>
    </location>
    <ligand>
        <name>ATP</name>
        <dbReference type="ChEBI" id="CHEBI:30616"/>
    </ligand>
</feature>
<feature type="binding site" evidence="1">
    <location>
        <begin position="212"/>
        <end position="218"/>
    </location>
    <ligand>
        <name>ATP</name>
        <dbReference type="ChEBI" id="CHEBI:30616"/>
    </ligand>
</feature>
<keyword evidence="1" id="KW-0547">Nucleotide-binding</keyword>
<keyword evidence="6" id="KW-1185">Reference proteome</keyword>
<dbReference type="OrthoDB" id="9813719at2"/>
<dbReference type="Gene3D" id="1.10.3290.10">
    <property type="entry name" value="Fido-like domain"/>
    <property type="match status" value="1"/>
</dbReference>
<dbReference type="Proteomes" id="UP000279284">
    <property type="component" value="Chromosome"/>
</dbReference>
<dbReference type="InterPro" id="IPR003812">
    <property type="entry name" value="Fido"/>
</dbReference>
<evidence type="ECO:0000313" key="5">
    <source>
        <dbReference type="EMBL" id="VEE99974.1"/>
    </source>
</evidence>
<dbReference type="SUPFAM" id="SSF140931">
    <property type="entry name" value="Fic-like"/>
    <property type="match status" value="1"/>
</dbReference>
<dbReference type="KEGG" id="nci:NCTC10296_00623"/>
<sequence length="374" mass="42547">MKQLLNFDDAVGYHYNRFPPQTLDYPLLMAGLLKATDALARYDQMLKNMHNSEILLAPLRNQEAVISSRMEGTISTMDEIMQYEADFGDGSHSAEVRSDIVETVLYQRALKNAQNALEGGYTLGKFLLKTMHQQLLSYGRGANKSPGTFKHEQNYLADKGKKAILFVPISPEKLDEGLDALFDYIHHDPAPILAKTAVSHLEFEALHPFQDGNGRIGRMLITLMLWQADAISAPHFYISGYFEEHKERYIELMRGVSDTGDWNEWCRFFLEAVYWQAVHNLEIAQNIHSLYEEMKSVFAETLSSKHSLAVLDFVFTYPVFRNSRLSDFAGIPPATANRFTKLLLNKGILSLKEEAGGRKSALYSFEQMMELVRV</sequence>
<evidence type="ECO:0000256" key="1">
    <source>
        <dbReference type="PIRSR" id="PIRSR038925-1"/>
    </source>
</evidence>
<organism evidence="5 6">
    <name type="scientific">Neisseria canis</name>
    <dbReference type="NCBI Taxonomy" id="493"/>
    <lineage>
        <taxon>Bacteria</taxon>
        <taxon>Pseudomonadati</taxon>
        <taxon>Pseudomonadota</taxon>
        <taxon>Betaproteobacteria</taxon>
        <taxon>Neisseriales</taxon>
        <taxon>Neisseriaceae</taxon>
        <taxon>Neisseria</taxon>
    </lineage>
</organism>
<dbReference type="InterPro" id="IPR036597">
    <property type="entry name" value="Fido-like_dom_sf"/>
</dbReference>
<dbReference type="PIRSF" id="PIRSF038925">
    <property type="entry name" value="AMP-prot_trans"/>
    <property type="match status" value="1"/>
</dbReference>
<evidence type="ECO:0000256" key="2">
    <source>
        <dbReference type="PIRSR" id="PIRSR640198-1"/>
    </source>
</evidence>
<feature type="domain" description="Fido" evidence="4">
    <location>
        <begin position="123"/>
        <end position="271"/>
    </location>
</feature>
<dbReference type="Pfam" id="PF13784">
    <property type="entry name" value="Fic_N"/>
    <property type="match status" value="1"/>
</dbReference>
<dbReference type="AlphaFoldDB" id="A0A1X3CZP8"/>
<evidence type="ECO:0000313" key="6">
    <source>
        <dbReference type="Proteomes" id="UP000279284"/>
    </source>
</evidence>
<name>A0A1X3CZP8_9NEIS</name>
<dbReference type="PANTHER" id="PTHR13504">
    <property type="entry name" value="FIDO DOMAIN-CONTAINING PROTEIN DDB_G0283145"/>
    <property type="match status" value="1"/>
</dbReference>
<reference evidence="5 6" key="1">
    <citation type="submission" date="2018-12" db="EMBL/GenBank/DDBJ databases">
        <authorList>
            <consortium name="Pathogen Informatics"/>
        </authorList>
    </citation>
    <scope>NUCLEOTIDE SEQUENCE [LARGE SCALE GENOMIC DNA]</scope>
    <source>
        <strain evidence="5 6">NCTC10296</strain>
    </source>
</reference>
<dbReference type="PROSITE" id="PS51459">
    <property type="entry name" value="FIDO"/>
    <property type="match status" value="1"/>
</dbReference>
<dbReference type="RefSeq" id="WP_085416041.1">
    <property type="nucleotide sequence ID" value="NZ_CAUJPY010000018.1"/>
</dbReference>
<dbReference type="PANTHER" id="PTHR13504:SF38">
    <property type="entry name" value="FIDO DOMAIN-CONTAINING PROTEIN"/>
    <property type="match status" value="1"/>
</dbReference>
<dbReference type="InterPro" id="IPR026287">
    <property type="entry name" value="SoFic-like"/>
</dbReference>
<dbReference type="Pfam" id="PF02661">
    <property type="entry name" value="Fic"/>
    <property type="match status" value="1"/>
</dbReference>
<accession>A0A1X3CZP8</accession>
<protein>
    <submittedName>
        <fullName evidence="5">Fic family protein</fullName>
    </submittedName>
</protein>
<dbReference type="STRING" id="493.BWD07_03700"/>
<proteinExistence type="predicted"/>
<feature type="binding site" evidence="1">
    <location>
        <position position="71"/>
    </location>
    <ligand>
        <name>ATP</name>
        <dbReference type="ChEBI" id="CHEBI:30616"/>
    </ligand>
</feature>
<feature type="binding site" evidence="1">
    <location>
        <position position="207"/>
    </location>
    <ligand>
        <name>ATP</name>
        <dbReference type="ChEBI" id="CHEBI:30616"/>
    </ligand>
</feature>
<dbReference type="GO" id="GO:0005524">
    <property type="term" value="F:ATP binding"/>
    <property type="evidence" value="ECO:0007669"/>
    <property type="project" value="UniProtKB-KW"/>
</dbReference>
<gene>
    <name evidence="5" type="ORF">NCTC10296_00623</name>
</gene>
<dbReference type="EMBL" id="LR134313">
    <property type="protein sequence ID" value="VEE99974.1"/>
    <property type="molecule type" value="Genomic_DNA"/>
</dbReference>
<feature type="active site" evidence="2">
    <location>
        <position position="207"/>
    </location>
</feature>
<feature type="binding site" evidence="3">
    <location>
        <begin position="211"/>
        <end position="218"/>
    </location>
    <ligand>
        <name>ATP</name>
        <dbReference type="ChEBI" id="CHEBI:30616"/>
    </ligand>
</feature>
<evidence type="ECO:0000256" key="3">
    <source>
        <dbReference type="PIRSR" id="PIRSR640198-2"/>
    </source>
</evidence>